<dbReference type="OrthoDB" id="4255671at2"/>
<dbReference type="EMBL" id="CP032698">
    <property type="protein sequence ID" value="AYG79962.1"/>
    <property type="molecule type" value="Genomic_DNA"/>
</dbReference>
<gene>
    <name evidence="1" type="ORF">DWB77_02081</name>
</gene>
<dbReference type="AlphaFoldDB" id="A0A387HGP6"/>
<protein>
    <submittedName>
        <fullName evidence="1">Uncharacterized protein</fullName>
    </submittedName>
</protein>
<proteinExistence type="predicted"/>
<name>A0A387HGP6_9ACTN</name>
<evidence type="ECO:0000313" key="1">
    <source>
        <dbReference type="EMBL" id="AYG79962.1"/>
    </source>
</evidence>
<sequence length="64" mass="6854">MSYADYYVEGDEYGYTALIHDPSGETVAEGGCTCCSDNEVTLQMLIDSADYDQEKRGAAASEGS</sequence>
<accession>A0A387HGP6</accession>
<keyword evidence="2" id="KW-1185">Reference proteome</keyword>
<organism evidence="1 2">
    <name type="scientific">Streptomyces hundungensis</name>
    <dbReference type="NCBI Taxonomy" id="1077946"/>
    <lineage>
        <taxon>Bacteria</taxon>
        <taxon>Bacillati</taxon>
        <taxon>Actinomycetota</taxon>
        <taxon>Actinomycetes</taxon>
        <taxon>Kitasatosporales</taxon>
        <taxon>Streptomycetaceae</taxon>
        <taxon>Streptomyces</taxon>
    </lineage>
</organism>
<evidence type="ECO:0000313" key="2">
    <source>
        <dbReference type="Proteomes" id="UP000271554"/>
    </source>
</evidence>
<dbReference type="Proteomes" id="UP000271554">
    <property type="component" value="Chromosome"/>
</dbReference>
<reference evidence="1 2" key="1">
    <citation type="submission" date="2018-10" db="EMBL/GenBank/DDBJ databases">
        <title>Relationship between Morphology and Antimicrobial Activity in Streptomyces.</title>
        <authorList>
            <person name="Kang H.J."/>
            <person name="Kim S.B."/>
        </authorList>
    </citation>
    <scope>NUCLEOTIDE SEQUENCE [LARGE SCALE GENOMIC DNA]</scope>
    <source>
        <strain evidence="1 2">BH38</strain>
    </source>
</reference>
<dbReference type="KEGG" id="shun:DWB77_02081"/>
<dbReference type="RefSeq" id="WP_120720974.1">
    <property type="nucleotide sequence ID" value="NZ_CP032698.1"/>
</dbReference>